<dbReference type="OrthoDB" id="20900at2759"/>
<keyword evidence="10" id="KW-1185">Reference proteome</keyword>
<dbReference type="InterPro" id="IPR012583">
    <property type="entry name" value="RIX1_N"/>
</dbReference>
<evidence type="ECO:0000256" key="1">
    <source>
        <dbReference type="ARBA" id="ARBA00003770"/>
    </source>
</evidence>
<reference evidence="9" key="1">
    <citation type="submission" date="2013-12" db="EMBL/GenBank/DDBJ databases">
        <authorList>
            <person name="Genoscope - CEA"/>
        </authorList>
    </citation>
    <scope>NUCLEOTIDE SEQUENCE</scope>
    <source>
        <strain evidence="9">CBS 1993</strain>
    </source>
</reference>
<evidence type="ECO:0000256" key="6">
    <source>
        <dbReference type="ARBA" id="ARBA00023242"/>
    </source>
</evidence>
<evidence type="ECO:0000256" key="5">
    <source>
        <dbReference type="ARBA" id="ARBA00022552"/>
    </source>
</evidence>
<dbReference type="EMBL" id="HG793126">
    <property type="protein sequence ID" value="CDK25703.1"/>
    <property type="molecule type" value="Genomic_DNA"/>
</dbReference>
<evidence type="ECO:0000256" key="4">
    <source>
        <dbReference type="ARBA" id="ARBA00021502"/>
    </source>
</evidence>
<dbReference type="GO" id="GO:0006364">
    <property type="term" value="P:rRNA processing"/>
    <property type="evidence" value="ECO:0007669"/>
    <property type="project" value="UniProtKB-KW"/>
</dbReference>
<feature type="region of interest" description="Disordered" evidence="7">
    <location>
        <begin position="613"/>
        <end position="647"/>
    </location>
</feature>
<comment type="subcellular location">
    <subcellularLocation>
        <location evidence="2">Nucleus</location>
    </subcellularLocation>
</comment>
<evidence type="ECO:0000259" key="8">
    <source>
        <dbReference type="Pfam" id="PF08167"/>
    </source>
</evidence>
<dbReference type="AlphaFoldDB" id="W6MIH6"/>
<dbReference type="PANTHER" id="PTHR34105:SF1">
    <property type="entry name" value="PROLINE-, GLUTAMIC ACID- AND LEUCINE-RICH PROTEIN 1"/>
    <property type="match status" value="1"/>
</dbReference>
<evidence type="ECO:0000256" key="7">
    <source>
        <dbReference type="SAM" id="MobiDB-lite"/>
    </source>
</evidence>
<dbReference type="Proteomes" id="UP000019384">
    <property type="component" value="Unassembled WGS sequence"/>
</dbReference>
<evidence type="ECO:0000313" key="10">
    <source>
        <dbReference type="Proteomes" id="UP000019384"/>
    </source>
</evidence>
<feature type="compositionally biased region" description="Polar residues" evidence="7">
    <location>
        <begin position="465"/>
        <end position="476"/>
    </location>
</feature>
<comment type="function">
    <text evidence="1">Component of the RIX1 complex required for processing of ITS2 sequences from 35S pre-rRNA and the nucleoplasmic transit of the pre-60S ribosomal subunits. Regulates pre-60S association of the critical remodeling factor MDN1.</text>
</comment>
<evidence type="ECO:0000256" key="3">
    <source>
        <dbReference type="ARBA" id="ARBA00010511"/>
    </source>
</evidence>
<dbReference type="PANTHER" id="PTHR34105">
    <property type="entry name" value="PROLINE-, GLUTAMIC ACID- AND LEUCINE-RICH PROTEIN 1"/>
    <property type="match status" value="1"/>
</dbReference>
<dbReference type="GeneID" id="34519102"/>
<keyword evidence="6" id="KW-0539">Nucleus</keyword>
<dbReference type="STRING" id="1382522.W6MIH6"/>
<feature type="region of interest" description="Disordered" evidence="7">
    <location>
        <begin position="463"/>
        <end position="485"/>
    </location>
</feature>
<dbReference type="GO" id="GO:0005634">
    <property type="term" value="C:nucleus"/>
    <property type="evidence" value="ECO:0007669"/>
    <property type="project" value="UniProtKB-SubCell"/>
</dbReference>
<feature type="domain" description="Pre-rRNA-processing protein RIX1 N-terminal" evidence="8">
    <location>
        <begin position="11"/>
        <end position="203"/>
    </location>
</feature>
<protein>
    <recommendedName>
        <fullName evidence="4">Pre-rRNA-processing protein RIX1</fullName>
    </recommendedName>
</protein>
<proteinExistence type="inferred from homology"/>
<comment type="similarity">
    <text evidence="3">Belongs to the RIX1/PELP1 family.</text>
</comment>
<organism evidence="9 10">
    <name type="scientific">Kuraishia capsulata CBS 1993</name>
    <dbReference type="NCBI Taxonomy" id="1382522"/>
    <lineage>
        <taxon>Eukaryota</taxon>
        <taxon>Fungi</taxon>
        <taxon>Dikarya</taxon>
        <taxon>Ascomycota</taxon>
        <taxon>Saccharomycotina</taxon>
        <taxon>Pichiomycetes</taxon>
        <taxon>Pichiales</taxon>
        <taxon>Pichiaceae</taxon>
        <taxon>Kuraishia</taxon>
    </lineage>
</organism>
<dbReference type="RefSeq" id="XP_022457714.1">
    <property type="nucleotide sequence ID" value="XM_022603877.1"/>
</dbReference>
<dbReference type="HOGENOM" id="CLU_020084_1_0_1"/>
<sequence>MGYALQDSLPLEVLIASLETGTVRSANLSLILSVLSTESAIKTATKSELSHICSRTLNLLRSNENDLRWVGSKLAVVLSLHPNITSEHGANIINALVKILESQCYIDSDNLHSSLPLQQLITLQSTCECLDFIVDRIRGKPTLTREILTPRLPSCISALVQCFQISPVTIIPILYKMLLHNSTTFRPFGGKYETKLLSLFENEQNFDRMPKLLQQSVCKSIVQLSYVLTRNQPDETWNAKLNDLIAEISSTISIYKDFLELESDSSIARMLSSLPTLGEKSSIFPGLVIDSNEPLDLLKIQSRLRILGELLIQYISTPTPFPVKVPLAKLVSIGDLLLSINLKFVNVKREIRSTEIRSVLKLSSERNASLGVQIFRALISSFRGEMSIHAMSILASLNSIIPMTKARGNKSKVDDSRIYELSELIFQIIDCSSDVLGLFNWVNDSNVINDVVEAGLILARPPPEAQSSITNGPSGKNTKKNKNGYSASLSDAMSHGSLFVSSISTENRNLLRRFFTQSLSTFVLAASKRTEVINYTLVDAVSHMDELRTPSLVPKDLVELLRAAVVFPEGQGMVSVLPIVTSLIGNDNFVSVLASPRFPLLPQRQVVIAEANVESEESDDEIEQSAVDDGDEHMDDAEESPLKKQKTRSFEVEVAPVQVTGANVLSKPLSPVILPQQKSQEPVLVEDTKIVQADPITKEAVAAAASDVESDFEIPDIVMESDDE</sequence>
<feature type="compositionally biased region" description="Acidic residues" evidence="7">
    <location>
        <begin position="613"/>
        <end position="639"/>
    </location>
</feature>
<gene>
    <name evidence="9" type="ORF">KUCA_T00001673001</name>
</gene>
<name>W6MIH6_9ASCO</name>
<dbReference type="Pfam" id="PF08167">
    <property type="entry name" value="RIX1"/>
    <property type="match status" value="1"/>
</dbReference>
<reference evidence="9" key="2">
    <citation type="submission" date="2014-02" db="EMBL/GenBank/DDBJ databases">
        <title>Complete DNA sequence of /Kuraishia capsulata/ illustrates novel genomic features among budding yeasts (/Saccharomycotina/).</title>
        <authorList>
            <person name="Morales L."/>
            <person name="Noel B."/>
            <person name="Porcel B."/>
            <person name="Marcet-Houben M."/>
            <person name="Hullo M-F."/>
            <person name="Sacerdot C."/>
            <person name="Tekaia F."/>
            <person name="Leh-Louis V."/>
            <person name="Despons L."/>
            <person name="Khanna V."/>
            <person name="Aury J-M."/>
            <person name="Barbe V."/>
            <person name="Couloux A."/>
            <person name="Labadie K."/>
            <person name="Pelletier E."/>
            <person name="Souciet J-L."/>
            <person name="Boekhout T."/>
            <person name="Gabaldon T."/>
            <person name="Wincker P."/>
            <person name="Dujon B."/>
        </authorList>
    </citation>
    <scope>NUCLEOTIDE SEQUENCE</scope>
    <source>
        <strain evidence="9">CBS 1993</strain>
    </source>
</reference>
<keyword evidence="5" id="KW-0698">rRNA processing</keyword>
<evidence type="ECO:0000313" key="9">
    <source>
        <dbReference type="EMBL" id="CDK25703.1"/>
    </source>
</evidence>
<evidence type="ECO:0000256" key="2">
    <source>
        <dbReference type="ARBA" id="ARBA00004123"/>
    </source>
</evidence>
<accession>W6MIH6</accession>